<dbReference type="EMBL" id="JACHCC010000008">
    <property type="protein sequence ID" value="MBB6501100.1"/>
    <property type="molecule type" value="Genomic_DNA"/>
</dbReference>
<organism evidence="1 2">
    <name type="scientific">Pedobacter cryoconitis</name>
    <dbReference type="NCBI Taxonomy" id="188932"/>
    <lineage>
        <taxon>Bacteria</taxon>
        <taxon>Pseudomonadati</taxon>
        <taxon>Bacteroidota</taxon>
        <taxon>Sphingobacteriia</taxon>
        <taxon>Sphingobacteriales</taxon>
        <taxon>Sphingobacteriaceae</taxon>
        <taxon>Pedobacter</taxon>
    </lineage>
</organism>
<accession>A0A7X0J4V0</accession>
<sequence length="86" mass="9553">MKKVKVIRKDSMKLIIPNLGVQITRAKNNADRIQSKETIGINLSPNNSPSLLILFQKGRITKAWKSKAAMITGTNSIYINVSSRCP</sequence>
<dbReference type="Proteomes" id="UP000521017">
    <property type="component" value="Unassembled WGS sequence"/>
</dbReference>
<comment type="caution">
    <text evidence="1">The sequence shown here is derived from an EMBL/GenBank/DDBJ whole genome shotgun (WGS) entry which is preliminary data.</text>
</comment>
<proteinExistence type="predicted"/>
<protein>
    <submittedName>
        <fullName evidence="1">Uncharacterized protein</fullName>
    </submittedName>
</protein>
<dbReference type="AlphaFoldDB" id="A0A7X0J4V0"/>
<evidence type="ECO:0000313" key="1">
    <source>
        <dbReference type="EMBL" id="MBB6501100.1"/>
    </source>
</evidence>
<gene>
    <name evidence="1" type="ORF">HDF25_003263</name>
</gene>
<name>A0A7X0J4V0_9SPHI</name>
<reference evidence="1 2" key="1">
    <citation type="submission" date="2020-08" db="EMBL/GenBank/DDBJ databases">
        <title>Genomic Encyclopedia of Type Strains, Phase IV (KMG-V): Genome sequencing to study the core and pangenomes of soil and plant-associated prokaryotes.</title>
        <authorList>
            <person name="Whitman W."/>
        </authorList>
    </citation>
    <scope>NUCLEOTIDE SEQUENCE [LARGE SCALE GENOMIC DNA]</scope>
    <source>
        <strain evidence="1 2">M2T3</strain>
    </source>
</reference>
<evidence type="ECO:0000313" key="2">
    <source>
        <dbReference type="Proteomes" id="UP000521017"/>
    </source>
</evidence>